<evidence type="ECO:0000313" key="1">
    <source>
        <dbReference type="EMBL" id="GAH85548.1"/>
    </source>
</evidence>
<protein>
    <submittedName>
        <fullName evidence="1">Uncharacterized protein</fullName>
    </submittedName>
</protein>
<gene>
    <name evidence="1" type="ORF">S03H2_68676</name>
</gene>
<sequence length="35" mass="3936">MRNAYLAGTQPDVVFIDRDGSKVLNIILTKGEFRP</sequence>
<dbReference type="AlphaFoldDB" id="X1KUA4"/>
<comment type="caution">
    <text evidence="1">The sequence shown here is derived from an EMBL/GenBank/DDBJ whole genome shotgun (WGS) entry which is preliminary data.</text>
</comment>
<reference evidence="1" key="1">
    <citation type="journal article" date="2014" name="Front. Microbiol.">
        <title>High frequency of phylogenetically diverse reductive dehalogenase-homologous genes in deep subseafloor sedimentary metagenomes.</title>
        <authorList>
            <person name="Kawai M."/>
            <person name="Futagami T."/>
            <person name="Toyoda A."/>
            <person name="Takaki Y."/>
            <person name="Nishi S."/>
            <person name="Hori S."/>
            <person name="Arai W."/>
            <person name="Tsubouchi T."/>
            <person name="Morono Y."/>
            <person name="Uchiyama I."/>
            <person name="Ito T."/>
            <person name="Fujiyama A."/>
            <person name="Inagaki F."/>
            <person name="Takami H."/>
        </authorList>
    </citation>
    <scope>NUCLEOTIDE SEQUENCE</scope>
    <source>
        <strain evidence="1">Expedition CK06-06</strain>
    </source>
</reference>
<accession>X1KUA4</accession>
<organism evidence="1">
    <name type="scientific">marine sediment metagenome</name>
    <dbReference type="NCBI Taxonomy" id="412755"/>
    <lineage>
        <taxon>unclassified sequences</taxon>
        <taxon>metagenomes</taxon>
        <taxon>ecological metagenomes</taxon>
    </lineage>
</organism>
<feature type="non-terminal residue" evidence="1">
    <location>
        <position position="35"/>
    </location>
</feature>
<name>X1KUA4_9ZZZZ</name>
<proteinExistence type="predicted"/>
<dbReference type="EMBL" id="BARU01045196">
    <property type="protein sequence ID" value="GAH85548.1"/>
    <property type="molecule type" value="Genomic_DNA"/>
</dbReference>